<protein>
    <submittedName>
        <fullName evidence="1">Uncharacterized protein</fullName>
    </submittedName>
</protein>
<dbReference type="EMBL" id="VSWC01000197">
    <property type="protein sequence ID" value="KAA1064923.1"/>
    <property type="molecule type" value="Genomic_DNA"/>
</dbReference>
<comment type="caution">
    <text evidence="1">The sequence shown here is derived from an EMBL/GenBank/DDBJ whole genome shotgun (WGS) entry which is preliminary data.</text>
</comment>
<dbReference type="OrthoDB" id="10387743at2759"/>
<sequence>MFGTSIRMSSRVARLTTSLLEFFGSMSSVLCTQADIAHIAFDLSRSMIVVLNFCPRGSVCSPSLQAL</sequence>
<gene>
    <name evidence="1" type="ORF">PGT21_019344</name>
</gene>
<organism evidence="1 2">
    <name type="scientific">Puccinia graminis f. sp. tritici</name>
    <dbReference type="NCBI Taxonomy" id="56615"/>
    <lineage>
        <taxon>Eukaryota</taxon>
        <taxon>Fungi</taxon>
        <taxon>Dikarya</taxon>
        <taxon>Basidiomycota</taxon>
        <taxon>Pucciniomycotina</taxon>
        <taxon>Pucciniomycetes</taxon>
        <taxon>Pucciniales</taxon>
        <taxon>Pucciniaceae</taxon>
        <taxon>Puccinia</taxon>
    </lineage>
</organism>
<dbReference type="Proteomes" id="UP000324748">
    <property type="component" value="Unassembled WGS sequence"/>
</dbReference>
<name>A0A5B0LLX1_PUCGR</name>
<evidence type="ECO:0000313" key="2">
    <source>
        <dbReference type="Proteomes" id="UP000324748"/>
    </source>
</evidence>
<reference evidence="1 2" key="1">
    <citation type="submission" date="2019-05" db="EMBL/GenBank/DDBJ databases">
        <title>Emergence of the Ug99 lineage of the wheat stem rust pathogen through somatic hybridization.</title>
        <authorList>
            <person name="Li F."/>
            <person name="Upadhyaya N.M."/>
            <person name="Sperschneider J."/>
            <person name="Matny O."/>
            <person name="Nguyen-Phuc H."/>
            <person name="Mago R."/>
            <person name="Raley C."/>
            <person name="Miller M.E."/>
            <person name="Silverstein K.A.T."/>
            <person name="Henningsen E."/>
            <person name="Hirsch C.D."/>
            <person name="Visser B."/>
            <person name="Pretorius Z.A."/>
            <person name="Steffenson B.J."/>
            <person name="Schwessinger B."/>
            <person name="Dodds P.N."/>
            <person name="Figueroa M."/>
        </authorList>
    </citation>
    <scope>NUCLEOTIDE SEQUENCE [LARGE SCALE GENOMIC DNA]</scope>
    <source>
        <strain evidence="1">21-0</strain>
    </source>
</reference>
<evidence type="ECO:0000313" key="1">
    <source>
        <dbReference type="EMBL" id="KAA1064923.1"/>
    </source>
</evidence>
<proteinExistence type="predicted"/>
<accession>A0A5B0LLX1</accession>
<dbReference type="AlphaFoldDB" id="A0A5B0LLX1"/>
<keyword evidence="2" id="KW-1185">Reference proteome</keyword>